<evidence type="ECO:0000313" key="2">
    <source>
        <dbReference type="Proteomes" id="UP000438106"/>
    </source>
</evidence>
<sequence>MTETEIVLAINTMPLGQRLAFVEEWAQGAAEMRTFTPQDPLRDIFTMQRALLSALVIADGMGFGSQSLSG</sequence>
<reference evidence="1 2" key="1">
    <citation type="submission" date="2019-12" db="EMBL/GenBank/DDBJ databases">
        <title>Devosia maris sp. nov., isolated from the deep seawater.</title>
        <authorList>
            <person name="Liu Y."/>
        </authorList>
    </citation>
    <scope>NUCLEOTIDE SEQUENCE [LARGE SCALE GENOMIC DNA]</scope>
    <source>
        <strain evidence="1 2">L53-10-65</strain>
    </source>
</reference>
<keyword evidence="2" id="KW-1185">Reference proteome</keyword>
<gene>
    <name evidence="1" type="ORF">GO014_09475</name>
</gene>
<dbReference type="Proteomes" id="UP000438106">
    <property type="component" value="Unassembled WGS sequence"/>
</dbReference>
<evidence type="ECO:0000313" key="1">
    <source>
        <dbReference type="EMBL" id="MVS99249.1"/>
    </source>
</evidence>
<proteinExistence type="predicted"/>
<accession>A0A7X3FR62</accession>
<organism evidence="1 2">
    <name type="scientific">Devosia marina</name>
    <dbReference type="NCBI Taxonomy" id="2683198"/>
    <lineage>
        <taxon>Bacteria</taxon>
        <taxon>Pseudomonadati</taxon>
        <taxon>Pseudomonadota</taxon>
        <taxon>Alphaproteobacteria</taxon>
        <taxon>Hyphomicrobiales</taxon>
        <taxon>Devosiaceae</taxon>
        <taxon>Devosia</taxon>
    </lineage>
</organism>
<comment type="caution">
    <text evidence="1">The sequence shown here is derived from an EMBL/GenBank/DDBJ whole genome shotgun (WGS) entry which is preliminary data.</text>
</comment>
<dbReference type="RefSeq" id="WP_157290122.1">
    <property type="nucleotide sequence ID" value="NZ_WQRF01000002.1"/>
</dbReference>
<name>A0A7X3FR62_9HYPH</name>
<dbReference type="EMBL" id="WQRF01000002">
    <property type="protein sequence ID" value="MVS99249.1"/>
    <property type="molecule type" value="Genomic_DNA"/>
</dbReference>
<dbReference type="AlphaFoldDB" id="A0A7X3FR62"/>
<protein>
    <submittedName>
        <fullName evidence="1">Uncharacterized protein</fullName>
    </submittedName>
</protein>